<dbReference type="AlphaFoldDB" id="A0AA89C7K1"/>
<keyword evidence="5" id="KW-0472">Membrane</keyword>
<dbReference type="Pfam" id="PF00209">
    <property type="entry name" value="SNF"/>
    <property type="match status" value="1"/>
</dbReference>
<dbReference type="InterPro" id="IPR000175">
    <property type="entry name" value="Na/ntran_symport"/>
</dbReference>
<dbReference type="Proteomes" id="UP001186944">
    <property type="component" value="Unassembled WGS sequence"/>
</dbReference>
<dbReference type="PROSITE" id="PS50267">
    <property type="entry name" value="NA_NEUROTRAN_SYMP_3"/>
    <property type="match status" value="1"/>
</dbReference>
<evidence type="ECO:0000313" key="8">
    <source>
        <dbReference type="Proteomes" id="UP001186944"/>
    </source>
</evidence>
<name>A0AA89C7K1_PINIB</name>
<keyword evidence="6" id="KW-0915">Sodium</keyword>
<proteinExistence type="predicted"/>
<dbReference type="InterPro" id="IPR037272">
    <property type="entry name" value="SNS_sf"/>
</dbReference>
<reference evidence="7" key="1">
    <citation type="submission" date="2019-08" db="EMBL/GenBank/DDBJ databases">
        <title>The improved chromosome-level genome for the pearl oyster Pinctada fucata martensii using PacBio sequencing and Hi-C.</title>
        <authorList>
            <person name="Zheng Z."/>
        </authorList>
    </citation>
    <scope>NUCLEOTIDE SEQUENCE</scope>
    <source>
        <strain evidence="7">ZZ-2019</strain>
        <tissue evidence="7">Adductor muscle</tissue>
    </source>
</reference>
<organism evidence="7 8">
    <name type="scientific">Pinctada imbricata</name>
    <name type="common">Atlantic pearl-oyster</name>
    <name type="synonym">Pinctada martensii</name>
    <dbReference type="NCBI Taxonomy" id="66713"/>
    <lineage>
        <taxon>Eukaryota</taxon>
        <taxon>Metazoa</taxon>
        <taxon>Spiralia</taxon>
        <taxon>Lophotrochozoa</taxon>
        <taxon>Mollusca</taxon>
        <taxon>Bivalvia</taxon>
        <taxon>Autobranchia</taxon>
        <taxon>Pteriomorphia</taxon>
        <taxon>Pterioida</taxon>
        <taxon>Pterioidea</taxon>
        <taxon>Pteriidae</taxon>
        <taxon>Pinctada</taxon>
    </lineage>
</organism>
<evidence type="ECO:0000313" key="7">
    <source>
        <dbReference type="EMBL" id="KAK3104129.1"/>
    </source>
</evidence>
<feature type="binding site" evidence="6">
    <location>
        <position position="78"/>
    </location>
    <ligand>
        <name>Na(+)</name>
        <dbReference type="ChEBI" id="CHEBI:29101"/>
        <label>1</label>
    </ligand>
</feature>
<keyword evidence="4" id="KW-1133">Transmembrane helix</keyword>
<accession>A0AA89C7K1</accession>
<evidence type="ECO:0000256" key="5">
    <source>
        <dbReference type="ARBA" id="ARBA00023136"/>
    </source>
</evidence>
<dbReference type="PANTHER" id="PTHR11616">
    <property type="entry name" value="SODIUM/CHLORIDE DEPENDENT TRANSPORTER"/>
    <property type="match status" value="1"/>
</dbReference>
<keyword evidence="8" id="KW-1185">Reference proteome</keyword>
<evidence type="ECO:0000256" key="1">
    <source>
        <dbReference type="ARBA" id="ARBA00004141"/>
    </source>
</evidence>
<keyword evidence="6" id="KW-0479">Metal-binding</keyword>
<sequence length="135" mass="15028">MNSNQNVANKNTNVTQGNVNTDQANFTHGGDIRGNLLPVPITRPVELKLTESVLEREKWSGKIEFVLSCVGQCIGLGNVVRFPYLCYKNGGGTVYMYKEIKKILSTIPTTLTIEHQIEHRRTPSKLEVGPGAWED</sequence>
<evidence type="ECO:0000256" key="4">
    <source>
        <dbReference type="ARBA" id="ARBA00022989"/>
    </source>
</evidence>
<dbReference type="GO" id="GO:0005886">
    <property type="term" value="C:plasma membrane"/>
    <property type="evidence" value="ECO:0007669"/>
    <property type="project" value="TreeGrafter"/>
</dbReference>
<keyword evidence="3" id="KW-0812">Transmembrane</keyword>
<dbReference type="EMBL" id="VSWD01000005">
    <property type="protein sequence ID" value="KAK3104129.1"/>
    <property type="molecule type" value="Genomic_DNA"/>
</dbReference>
<comment type="caution">
    <text evidence="7">The sequence shown here is derived from an EMBL/GenBank/DDBJ whole genome shotgun (WGS) entry which is preliminary data.</text>
</comment>
<evidence type="ECO:0000256" key="6">
    <source>
        <dbReference type="PIRSR" id="PIRSR600175-1"/>
    </source>
</evidence>
<keyword evidence="2" id="KW-0813">Transport</keyword>
<comment type="subcellular location">
    <subcellularLocation>
        <location evidence="1">Membrane</location>
        <topology evidence="1">Multi-pass membrane protein</topology>
    </subcellularLocation>
</comment>
<dbReference type="PANTHER" id="PTHR11616:SF240">
    <property type="entry name" value="BLOATED TUBULES, ISOFORM B-RELATED"/>
    <property type="match status" value="1"/>
</dbReference>
<dbReference type="GO" id="GO:0006865">
    <property type="term" value="P:amino acid transport"/>
    <property type="evidence" value="ECO:0007669"/>
    <property type="project" value="TreeGrafter"/>
</dbReference>
<evidence type="ECO:0000256" key="3">
    <source>
        <dbReference type="ARBA" id="ARBA00022692"/>
    </source>
</evidence>
<feature type="binding site" evidence="6">
    <location>
        <position position="71"/>
    </location>
    <ligand>
        <name>Na(+)</name>
        <dbReference type="ChEBI" id="CHEBI:29101"/>
        <label>1</label>
    </ligand>
</feature>
<dbReference type="SUPFAM" id="SSF161070">
    <property type="entry name" value="SNF-like"/>
    <property type="match status" value="1"/>
</dbReference>
<evidence type="ECO:0000256" key="2">
    <source>
        <dbReference type="ARBA" id="ARBA00022448"/>
    </source>
</evidence>
<dbReference type="GO" id="GO:0046872">
    <property type="term" value="F:metal ion binding"/>
    <property type="evidence" value="ECO:0007669"/>
    <property type="project" value="UniProtKB-KW"/>
</dbReference>
<protein>
    <submittedName>
        <fullName evidence="7">Uncharacterized protein</fullName>
    </submittedName>
</protein>
<dbReference type="GO" id="GO:0035725">
    <property type="term" value="P:sodium ion transmembrane transport"/>
    <property type="evidence" value="ECO:0007669"/>
    <property type="project" value="TreeGrafter"/>
</dbReference>
<gene>
    <name evidence="7" type="ORF">FSP39_024631</name>
</gene>